<dbReference type="PANTHER" id="PTHR43133">
    <property type="entry name" value="RNA POLYMERASE ECF-TYPE SIGMA FACTO"/>
    <property type="match status" value="1"/>
</dbReference>
<proteinExistence type="inferred from homology"/>
<dbReference type="InterPro" id="IPR014284">
    <property type="entry name" value="RNA_pol_sigma-70_dom"/>
</dbReference>
<dbReference type="SUPFAM" id="SSF88659">
    <property type="entry name" value="Sigma3 and sigma4 domains of RNA polymerase sigma factors"/>
    <property type="match status" value="1"/>
</dbReference>
<comment type="caution">
    <text evidence="7">The sequence shown here is derived from an EMBL/GenBank/DDBJ whole genome shotgun (WGS) entry which is preliminary data.</text>
</comment>
<dbReference type="InterPro" id="IPR036388">
    <property type="entry name" value="WH-like_DNA-bd_sf"/>
</dbReference>
<dbReference type="EMBL" id="ARXX01000004">
    <property type="protein sequence ID" value="MBF5055124.1"/>
    <property type="molecule type" value="Genomic_DNA"/>
</dbReference>
<feature type="domain" description="RNA polymerase sigma factor 70 region 4 type 2" evidence="6">
    <location>
        <begin position="108"/>
        <end position="160"/>
    </location>
</feature>
<evidence type="ECO:0000259" key="6">
    <source>
        <dbReference type="Pfam" id="PF08281"/>
    </source>
</evidence>
<dbReference type="InterPro" id="IPR013324">
    <property type="entry name" value="RNA_pol_sigma_r3/r4-like"/>
</dbReference>
<dbReference type="Gene3D" id="1.10.1740.10">
    <property type="match status" value="1"/>
</dbReference>
<dbReference type="InterPro" id="IPR039425">
    <property type="entry name" value="RNA_pol_sigma-70-like"/>
</dbReference>
<accession>A0ABS0ALW4</accession>
<feature type="domain" description="RNA polymerase sigma-70 region 2" evidence="5">
    <location>
        <begin position="12"/>
        <end position="77"/>
    </location>
</feature>
<dbReference type="Gene3D" id="1.10.10.10">
    <property type="entry name" value="Winged helix-like DNA-binding domain superfamily/Winged helix DNA-binding domain"/>
    <property type="match status" value="1"/>
</dbReference>
<gene>
    <name evidence="7" type="ORF">Y5W_00418</name>
</gene>
<evidence type="ECO:0000256" key="4">
    <source>
        <dbReference type="ARBA" id="ARBA00023163"/>
    </source>
</evidence>
<keyword evidence="4" id="KW-0804">Transcription</keyword>
<keyword evidence="8" id="KW-1185">Reference proteome</keyword>
<dbReference type="InterPro" id="IPR007627">
    <property type="entry name" value="RNA_pol_sigma70_r2"/>
</dbReference>
<dbReference type="RefSeq" id="WP_161386099.1">
    <property type="nucleotide sequence ID" value="NZ_ARXX01000004.1"/>
</dbReference>
<name>A0ABS0ALW4_9GAMM</name>
<evidence type="ECO:0000256" key="1">
    <source>
        <dbReference type="ARBA" id="ARBA00010641"/>
    </source>
</evidence>
<evidence type="ECO:0000256" key="2">
    <source>
        <dbReference type="ARBA" id="ARBA00023015"/>
    </source>
</evidence>
<evidence type="ECO:0000259" key="5">
    <source>
        <dbReference type="Pfam" id="PF04542"/>
    </source>
</evidence>
<dbReference type="InterPro" id="IPR013249">
    <property type="entry name" value="RNA_pol_sigma70_r4_t2"/>
</dbReference>
<dbReference type="NCBIfam" id="TIGR02937">
    <property type="entry name" value="sigma70-ECF"/>
    <property type="match status" value="1"/>
</dbReference>
<dbReference type="Proteomes" id="UP000662703">
    <property type="component" value="Unassembled WGS sequence"/>
</dbReference>
<sequence>MTVASHSDVQTLYTDHGGWLRALLYRRLGCPDTAADLSQDVFVRLLLKPAGTSPREPRAFLARIAHGLVVDHHRRRAVEQAWRDTLAALPADHQPSPEAHWEIVDALARLDALLEHLRPRARTVFLLAKLDGLTYPAIAERLSVSLSTVEKDMALALRHCYRVLMGG</sequence>
<dbReference type="SUPFAM" id="SSF88946">
    <property type="entry name" value="Sigma2 domain of RNA polymerase sigma factors"/>
    <property type="match status" value="1"/>
</dbReference>
<dbReference type="InterPro" id="IPR013325">
    <property type="entry name" value="RNA_pol_sigma_r2"/>
</dbReference>
<keyword evidence="3" id="KW-0731">Sigma factor</keyword>
<reference evidence="7 8" key="1">
    <citation type="submission" date="2012-09" db="EMBL/GenBank/DDBJ databases">
        <title>Genome Sequence of alkane-degrading Bacterium Alcanivorax sp. 521-1.</title>
        <authorList>
            <person name="Lai Q."/>
            <person name="Shao Z."/>
        </authorList>
    </citation>
    <scope>NUCLEOTIDE SEQUENCE [LARGE SCALE GENOMIC DNA]</scope>
    <source>
        <strain evidence="7 8">521-1</strain>
    </source>
</reference>
<evidence type="ECO:0000256" key="3">
    <source>
        <dbReference type="ARBA" id="ARBA00023082"/>
    </source>
</evidence>
<evidence type="ECO:0000313" key="8">
    <source>
        <dbReference type="Proteomes" id="UP000662703"/>
    </source>
</evidence>
<dbReference type="Pfam" id="PF04542">
    <property type="entry name" value="Sigma70_r2"/>
    <property type="match status" value="1"/>
</dbReference>
<evidence type="ECO:0000313" key="7">
    <source>
        <dbReference type="EMBL" id="MBF5055124.1"/>
    </source>
</evidence>
<protein>
    <submittedName>
        <fullName evidence="7">ECF subfamily RNA polymerase sigma-24 factor</fullName>
    </submittedName>
</protein>
<comment type="similarity">
    <text evidence="1">Belongs to the sigma-70 factor family. ECF subfamily.</text>
</comment>
<organism evidence="7 8">
    <name type="scientific">Alloalcanivorax profundimaris</name>
    <dbReference type="NCBI Taxonomy" id="2735259"/>
    <lineage>
        <taxon>Bacteria</taxon>
        <taxon>Pseudomonadati</taxon>
        <taxon>Pseudomonadota</taxon>
        <taxon>Gammaproteobacteria</taxon>
        <taxon>Oceanospirillales</taxon>
        <taxon>Alcanivoracaceae</taxon>
        <taxon>Alloalcanivorax</taxon>
    </lineage>
</organism>
<dbReference type="Pfam" id="PF08281">
    <property type="entry name" value="Sigma70_r4_2"/>
    <property type="match status" value="1"/>
</dbReference>
<keyword evidence="2" id="KW-0805">Transcription regulation</keyword>
<dbReference type="PANTHER" id="PTHR43133:SF63">
    <property type="entry name" value="RNA POLYMERASE SIGMA FACTOR FECI-RELATED"/>
    <property type="match status" value="1"/>
</dbReference>